<evidence type="ECO:0000259" key="7">
    <source>
        <dbReference type="PROSITE" id="PS50016"/>
    </source>
</evidence>
<dbReference type="PANTHER" id="PTHR48442">
    <property type="entry name" value="SET DOMAIN-CONTAINING PROTEIN"/>
    <property type="match status" value="1"/>
</dbReference>
<dbReference type="InterPro" id="IPR019786">
    <property type="entry name" value="Zinc_finger_PHD-type_CS"/>
</dbReference>
<dbReference type="SMART" id="SM00249">
    <property type="entry name" value="PHD"/>
    <property type="match status" value="1"/>
</dbReference>
<organism evidence="9 10">
    <name type="scientific">Chara braunii</name>
    <name type="common">Braun's stonewort</name>
    <dbReference type="NCBI Taxonomy" id="69332"/>
    <lineage>
        <taxon>Eukaryota</taxon>
        <taxon>Viridiplantae</taxon>
        <taxon>Streptophyta</taxon>
        <taxon>Charophyceae</taxon>
        <taxon>Charales</taxon>
        <taxon>Characeae</taxon>
        <taxon>Chara</taxon>
    </lineage>
</organism>
<feature type="domain" description="SET" evidence="8">
    <location>
        <begin position="755"/>
        <end position="877"/>
    </location>
</feature>
<dbReference type="PROSITE" id="PS50280">
    <property type="entry name" value="SET"/>
    <property type="match status" value="1"/>
</dbReference>
<dbReference type="Gramene" id="GBG71922">
    <property type="protein sequence ID" value="GBG71922"/>
    <property type="gene ID" value="CBR_g10858"/>
</dbReference>
<proteinExistence type="predicted"/>
<dbReference type="STRING" id="69332.A0A388KPF0"/>
<keyword evidence="1" id="KW-0479">Metal-binding</keyword>
<evidence type="ECO:0000256" key="6">
    <source>
        <dbReference type="SAM" id="MobiDB-lite"/>
    </source>
</evidence>
<dbReference type="OrthoDB" id="336088at2759"/>
<sequence length="890" mass="97269">MRLESPTRIRARPPISPSARVQATSPSALRLQREAGAYFASRQQPHIQHEQAFPSSAGPVALDRAREQGESEACQLTCSFRNEASRPQSFFPSARTLSRRHKLRRKTRRLIDLLQDDRTALQAGENGLLDTFSPPAPLLRPCPRRSQSFGGDLCSVSVGGEAQSTGDVGSGCPSSPAPVDPDATGTVVSFRQNASFQQSASCHQSVNCHQSISCCRSLDVIDLISCSQSGQGNAECLVSSPTICCGGNDGNVETSTGNDNGRSEPGNPPYDDNVSQDCSSDAAEGTGTQACEDACLAPETECAVPPAAVIPEADQHCAECVAKTTNNCSKNHLCFAHDSAESESPLEAKSRKRPFEEEEGPESSRAKKPRNGVEDLPSRSLSGLMSPPPEGEEEEEEGRECVLACSIGNCNPRVDAADLYCCTGETTGDTCEEEEVYEKGCAGEEMGSSVQNSLMRSFSPRVETIELESWCDGIGEPCLQEENGVDGGESTTSTQALSKANFGGMMIENMMQVEGCSDRNCSGRKSGAICEEVDGVYSDEFRALVPKGGLNGNGEGDMVLDIWDEQQATFSDPLEHLTCVECRRGDGEDEMLICDKCERGYHMYCLCPILVAVPPGNWFCPKCEKKPEVKEFPMVQTKIVDFFRISRPLFEHSRSSLKRPRRHSRYVFSYRRRRCLLPHRPSTDPARRLEQMASLATALTASGVEFSDRLTYVPGLAPRSCNRAQLEIGGMQVMPKTSRAAYALCKEMTKRGECAPLLVRHDSKQGFVVEAADAIPDLTIIAEYTGDVDFVRNRENDPGDCIMGLLTPRDPDMELVICPDKRGNVSRFLSGINNYDRAARKKINVRCVRFAVDGEAIALLVSVKDIRKGDFLYYDYNGLSRDGYPTHHFV</sequence>
<dbReference type="GO" id="GO:0006325">
    <property type="term" value="P:chromatin organization"/>
    <property type="evidence" value="ECO:0007669"/>
    <property type="project" value="UniProtKB-KW"/>
</dbReference>
<dbReference type="EMBL" id="BFEA01000155">
    <property type="protein sequence ID" value="GBG71922.1"/>
    <property type="molecule type" value="Genomic_DNA"/>
</dbReference>
<dbReference type="InterPro" id="IPR001965">
    <property type="entry name" value="Znf_PHD"/>
</dbReference>
<comment type="caution">
    <text evidence="9">The sequence shown here is derived from an EMBL/GenBank/DDBJ whole genome shotgun (WGS) entry which is preliminary data.</text>
</comment>
<feature type="region of interest" description="Disordered" evidence="6">
    <location>
        <begin position="1"/>
        <end position="26"/>
    </location>
</feature>
<dbReference type="GO" id="GO:0008270">
    <property type="term" value="F:zinc ion binding"/>
    <property type="evidence" value="ECO:0007669"/>
    <property type="project" value="UniProtKB-KW"/>
</dbReference>
<dbReference type="AlphaFoldDB" id="A0A388KPF0"/>
<dbReference type="InterPro" id="IPR019787">
    <property type="entry name" value="Znf_PHD-finger"/>
</dbReference>
<keyword evidence="3" id="KW-0862">Zinc</keyword>
<feature type="domain" description="PHD-type" evidence="7">
    <location>
        <begin position="576"/>
        <end position="626"/>
    </location>
</feature>
<dbReference type="Gene3D" id="3.30.40.10">
    <property type="entry name" value="Zinc/RING finger domain, C3HC4 (zinc finger)"/>
    <property type="match status" value="1"/>
</dbReference>
<dbReference type="InterPro" id="IPR053114">
    <property type="entry name" value="ATXR5/ATXR6"/>
</dbReference>
<evidence type="ECO:0000313" key="10">
    <source>
        <dbReference type="Proteomes" id="UP000265515"/>
    </source>
</evidence>
<evidence type="ECO:0000259" key="8">
    <source>
        <dbReference type="PROSITE" id="PS50280"/>
    </source>
</evidence>
<feature type="region of interest" description="Disordered" evidence="6">
    <location>
        <begin position="255"/>
        <end position="281"/>
    </location>
</feature>
<keyword evidence="2 5" id="KW-0863">Zinc-finger</keyword>
<evidence type="ECO:0000256" key="1">
    <source>
        <dbReference type="ARBA" id="ARBA00022723"/>
    </source>
</evidence>
<accession>A0A388KPF0</accession>
<feature type="region of interest" description="Disordered" evidence="6">
    <location>
        <begin position="339"/>
        <end position="395"/>
    </location>
</feature>
<keyword evidence="10" id="KW-1185">Reference proteome</keyword>
<dbReference type="CDD" id="cd15545">
    <property type="entry name" value="PHD_BAZ2A_like"/>
    <property type="match status" value="1"/>
</dbReference>
<dbReference type="InterPro" id="IPR046341">
    <property type="entry name" value="SET_dom_sf"/>
</dbReference>
<reference evidence="9 10" key="1">
    <citation type="journal article" date="2018" name="Cell">
        <title>The Chara Genome: Secondary Complexity and Implications for Plant Terrestrialization.</title>
        <authorList>
            <person name="Nishiyama T."/>
            <person name="Sakayama H."/>
            <person name="Vries J.D."/>
            <person name="Buschmann H."/>
            <person name="Saint-Marcoux D."/>
            <person name="Ullrich K.K."/>
            <person name="Haas F.B."/>
            <person name="Vanderstraeten L."/>
            <person name="Becker D."/>
            <person name="Lang D."/>
            <person name="Vosolsobe S."/>
            <person name="Rombauts S."/>
            <person name="Wilhelmsson P.K.I."/>
            <person name="Janitza P."/>
            <person name="Kern R."/>
            <person name="Heyl A."/>
            <person name="Rumpler F."/>
            <person name="Villalobos L.I.A.C."/>
            <person name="Clay J.M."/>
            <person name="Skokan R."/>
            <person name="Toyoda A."/>
            <person name="Suzuki Y."/>
            <person name="Kagoshima H."/>
            <person name="Schijlen E."/>
            <person name="Tajeshwar N."/>
            <person name="Catarino B."/>
            <person name="Hetherington A.J."/>
            <person name="Saltykova A."/>
            <person name="Bonnot C."/>
            <person name="Breuninger H."/>
            <person name="Symeonidi A."/>
            <person name="Radhakrishnan G.V."/>
            <person name="Van Nieuwerburgh F."/>
            <person name="Deforce D."/>
            <person name="Chang C."/>
            <person name="Karol K.G."/>
            <person name="Hedrich R."/>
            <person name="Ulvskov P."/>
            <person name="Glockner G."/>
            <person name="Delwiche C.F."/>
            <person name="Petrasek J."/>
            <person name="Van de Peer Y."/>
            <person name="Friml J."/>
            <person name="Beilby M."/>
            <person name="Dolan L."/>
            <person name="Kohara Y."/>
            <person name="Sugano S."/>
            <person name="Fujiyama A."/>
            <person name="Delaux P.-M."/>
            <person name="Quint M."/>
            <person name="TheiBen G."/>
            <person name="Hagemann M."/>
            <person name="Harholt J."/>
            <person name="Dunand C."/>
            <person name="Zachgo S."/>
            <person name="Langdale J."/>
            <person name="Maumus F."/>
            <person name="Straeten D.V.D."/>
            <person name="Gould S.B."/>
            <person name="Rensing S.A."/>
        </authorList>
    </citation>
    <scope>NUCLEOTIDE SEQUENCE [LARGE SCALE GENOMIC DNA]</scope>
    <source>
        <strain evidence="9 10">S276</strain>
    </source>
</reference>
<dbReference type="Proteomes" id="UP000265515">
    <property type="component" value="Unassembled WGS sequence"/>
</dbReference>
<keyword evidence="4" id="KW-0156">Chromatin regulator</keyword>
<dbReference type="PROSITE" id="PS01359">
    <property type="entry name" value="ZF_PHD_1"/>
    <property type="match status" value="1"/>
</dbReference>
<evidence type="ECO:0000256" key="3">
    <source>
        <dbReference type="ARBA" id="ARBA00022833"/>
    </source>
</evidence>
<name>A0A388KPF0_CHABU</name>
<dbReference type="InterPro" id="IPR011011">
    <property type="entry name" value="Znf_FYVE_PHD"/>
</dbReference>
<dbReference type="PROSITE" id="PS50016">
    <property type="entry name" value="ZF_PHD_2"/>
    <property type="match status" value="1"/>
</dbReference>
<dbReference type="Gene3D" id="2.170.270.10">
    <property type="entry name" value="SET domain"/>
    <property type="match status" value="1"/>
</dbReference>
<dbReference type="InterPro" id="IPR013083">
    <property type="entry name" value="Znf_RING/FYVE/PHD"/>
</dbReference>
<evidence type="ECO:0000256" key="5">
    <source>
        <dbReference type="PROSITE-ProRule" id="PRU00146"/>
    </source>
</evidence>
<feature type="compositionally biased region" description="Basic and acidic residues" evidence="6">
    <location>
        <begin position="346"/>
        <end position="355"/>
    </location>
</feature>
<dbReference type="PANTHER" id="PTHR48442:SF1">
    <property type="entry name" value="SET DOMAIN-CONTAINING PROTEIN"/>
    <property type="match status" value="1"/>
</dbReference>
<evidence type="ECO:0008006" key="11">
    <source>
        <dbReference type="Google" id="ProtNLM"/>
    </source>
</evidence>
<dbReference type="SUPFAM" id="SSF82199">
    <property type="entry name" value="SET domain"/>
    <property type="match status" value="1"/>
</dbReference>
<protein>
    <recommendedName>
        <fullName evidence="11">PHD-type domain-containing protein</fullName>
    </recommendedName>
</protein>
<evidence type="ECO:0000313" key="9">
    <source>
        <dbReference type="EMBL" id="GBG71922.1"/>
    </source>
</evidence>
<dbReference type="Pfam" id="PF00628">
    <property type="entry name" value="PHD"/>
    <property type="match status" value="1"/>
</dbReference>
<gene>
    <name evidence="9" type="ORF">CBR_g10858</name>
</gene>
<evidence type="ECO:0000256" key="4">
    <source>
        <dbReference type="ARBA" id="ARBA00022853"/>
    </source>
</evidence>
<evidence type="ECO:0000256" key="2">
    <source>
        <dbReference type="ARBA" id="ARBA00022771"/>
    </source>
</evidence>
<dbReference type="SUPFAM" id="SSF57903">
    <property type="entry name" value="FYVE/PHD zinc finger"/>
    <property type="match status" value="1"/>
</dbReference>
<dbReference type="InterPro" id="IPR001214">
    <property type="entry name" value="SET_dom"/>
</dbReference>